<organism evidence="6 7">
    <name type="scientific">Mordavella massiliensis</name>
    <dbReference type="NCBI Taxonomy" id="1871024"/>
    <lineage>
        <taxon>Bacteria</taxon>
        <taxon>Bacillati</taxon>
        <taxon>Bacillota</taxon>
        <taxon>Clostridia</taxon>
        <taxon>Eubacteriales</taxon>
        <taxon>Clostridiaceae</taxon>
        <taxon>Mordavella</taxon>
    </lineage>
</organism>
<reference evidence="6" key="2">
    <citation type="journal article" date="2021" name="Sci. Rep.">
        <title>The distribution of antibiotic resistance genes in chicken gut microbiota commensals.</title>
        <authorList>
            <person name="Juricova H."/>
            <person name="Matiasovicova J."/>
            <person name="Kubasova T."/>
            <person name="Cejkova D."/>
            <person name="Rychlik I."/>
        </authorList>
    </citation>
    <scope>NUCLEOTIDE SEQUENCE</scope>
    <source>
        <strain evidence="6">An582</strain>
    </source>
</reference>
<keyword evidence="2 6" id="KW-0489">Methyltransferase</keyword>
<dbReference type="GO" id="GO:0009007">
    <property type="term" value="F:site-specific DNA-methyltransferase (adenine-specific) activity"/>
    <property type="evidence" value="ECO:0007669"/>
    <property type="project" value="UniProtKB-EC"/>
</dbReference>
<dbReference type="GO" id="GO:1904047">
    <property type="term" value="F:S-adenosyl-L-methionine binding"/>
    <property type="evidence" value="ECO:0007669"/>
    <property type="project" value="TreeGrafter"/>
</dbReference>
<proteinExistence type="predicted"/>
<name>A0A939BGA5_9CLOT</name>
<evidence type="ECO:0000256" key="5">
    <source>
        <dbReference type="ARBA" id="ARBA00047942"/>
    </source>
</evidence>
<dbReference type="InterPro" id="IPR029063">
    <property type="entry name" value="SAM-dependent_MTases_sf"/>
</dbReference>
<evidence type="ECO:0000256" key="3">
    <source>
        <dbReference type="ARBA" id="ARBA00022679"/>
    </source>
</evidence>
<evidence type="ECO:0000256" key="1">
    <source>
        <dbReference type="ARBA" id="ARBA00011900"/>
    </source>
</evidence>
<gene>
    <name evidence="6" type="ORF">H6A20_04080</name>
</gene>
<dbReference type="PANTHER" id="PTHR30481:SF3">
    <property type="entry name" value="DNA ADENINE METHYLASE"/>
    <property type="match status" value="1"/>
</dbReference>
<dbReference type="SUPFAM" id="SSF53335">
    <property type="entry name" value="S-adenosyl-L-methionine-dependent methyltransferases"/>
    <property type="match status" value="1"/>
</dbReference>
<dbReference type="Pfam" id="PF02086">
    <property type="entry name" value="MethyltransfD12"/>
    <property type="match status" value="2"/>
</dbReference>
<accession>A0A939BGA5</accession>
<dbReference type="EMBL" id="JACJKS010000004">
    <property type="protein sequence ID" value="MBM6947845.1"/>
    <property type="molecule type" value="Genomic_DNA"/>
</dbReference>
<keyword evidence="3" id="KW-0808">Transferase</keyword>
<dbReference type="GO" id="GO:0006298">
    <property type="term" value="P:mismatch repair"/>
    <property type="evidence" value="ECO:0007669"/>
    <property type="project" value="TreeGrafter"/>
</dbReference>
<protein>
    <recommendedName>
        <fullName evidence="1">site-specific DNA-methyltransferase (adenine-specific)</fullName>
        <ecNumber evidence="1">2.1.1.72</ecNumber>
    </recommendedName>
</protein>
<dbReference type="PANTHER" id="PTHR30481">
    <property type="entry name" value="DNA ADENINE METHYLASE"/>
    <property type="match status" value="1"/>
</dbReference>
<reference evidence="6" key="1">
    <citation type="submission" date="2020-08" db="EMBL/GenBank/DDBJ databases">
        <authorList>
            <person name="Cejkova D."/>
            <person name="Kubasova T."/>
            <person name="Jahodarova E."/>
            <person name="Rychlik I."/>
        </authorList>
    </citation>
    <scope>NUCLEOTIDE SEQUENCE</scope>
    <source>
        <strain evidence="6">An582</strain>
    </source>
</reference>
<dbReference type="Gene3D" id="3.40.50.150">
    <property type="entry name" value="Vaccinia Virus protein VP39"/>
    <property type="match status" value="2"/>
</dbReference>
<dbReference type="InterPro" id="IPR002052">
    <property type="entry name" value="DNA_methylase_N6_adenine_CS"/>
</dbReference>
<keyword evidence="4" id="KW-0949">S-adenosyl-L-methionine</keyword>
<evidence type="ECO:0000256" key="4">
    <source>
        <dbReference type="ARBA" id="ARBA00022691"/>
    </source>
</evidence>
<dbReference type="GO" id="GO:0043565">
    <property type="term" value="F:sequence-specific DNA binding"/>
    <property type="evidence" value="ECO:0007669"/>
    <property type="project" value="TreeGrafter"/>
</dbReference>
<dbReference type="RefSeq" id="WP_204905894.1">
    <property type="nucleotide sequence ID" value="NZ_JACJKS010000004.1"/>
</dbReference>
<comment type="caution">
    <text evidence="6">The sequence shown here is derived from an EMBL/GenBank/DDBJ whole genome shotgun (WGS) entry which is preliminary data.</text>
</comment>
<dbReference type="PROSITE" id="PS00092">
    <property type="entry name" value="N6_MTASE"/>
    <property type="match status" value="1"/>
</dbReference>
<comment type="catalytic activity">
    <reaction evidence="5">
        <text>a 2'-deoxyadenosine in DNA + S-adenosyl-L-methionine = an N(6)-methyl-2'-deoxyadenosine in DNA + S-adenosyl-L-homocysteine + H(+)</text>
        <dbReference type="Rhea" id="RHEA:15197"/>
        <dbReference type="Rhea" id="RHEA-COMP:12418"/>
        <dbReference type="Rhea" id="RHEA-COMP:12419"/>
        <dbReference type="ChEBI" id="CHEBI:15378"/>
        <dbReference type="ChEBI" id="CHEBI:57856"/>
        <dbReference type="ChEBI" id="CHEBI:59789"/>
        <dbReference type="ChEBI" id="CHEBI:90615"/>
        <dbReference type="ChEBI" id="CHEBI:90616"/>
        <dbReference type="EC" id="2.1.1.72"/>
    </reaction>
</comment>
<dbReference type="GO" id="GO:0032259">
    <property type="term" value="P:methylation"/>
    <property type="evidence" value="ECO:0007669"/>
    <property type="project" value="UniProtKB-KW"/>
</dbReference>
<dbReference type="Proteomes" id="UP000705508">
    <property type="component" value="Unassembled WGS sequence"/>
</dbReference>
<dbReference type="GO" id="GO:0009307">
    <property type="term" value="P:DNA restriction-modification system"/>
    <property type="evidence" value="ECO:0007669"/>
    <property type="project" value="InterPro"/>
</dbReference>
<dbReference type="PRINTS" id="PR00505">
    <property type="entry name" value="D12N6MTFRASE"/>
</dbReference>
<dbReference type="EC" id="2.1.1.72" evidence="1"/>
<evidence type="ECO:0000313" key="6">
    <source>
        <dbReference type="EMBL" id="MBM6947845.1"/>
    </source>
</evidence>
<evidence type="ECO:0000256" key="2">
    <source>
        <dbReference type="ARBA" id="ARBA00022603"/>
    </source>
</evidence>
<dbReference type="AlphaFoldDB" id="A0A939BGA5"/>
<evidence type="ECO:0000313" key="7">
    <source>
        <dbReference type="Proteomes" id="UP000705508"/>
    </source>
</evidence>
<dbReference type="InterPro" id="IPR012327">
    <property type="entry name" value="MeTrfase_D12"/>
</dbReference>
<sequence length="355" mass="41776">MKTVLKWPGGKEKELPVIRKYTPSYTGRFIEPFVGGGAVFFDTSARHCCINDKSKELINLYNCIKTRNADLKHYLHQEICDFSLLGDFVDHHSSVILDLYHGKISVDTFIHTYADFFSGFGDKYNAIFLQELKKNLSSKIKRSSKLELENGGIPDSDRLDNIEASLKSSYYMFIRYLLNHPSSLSHGHNAAVFFFIREYCYSSMFRYNAKGEFNVPYGGISYNRKDFTRKVNYLLSDEVAEKLANADIYCEDFEIFLSHLQVTKEDFLFLDPPYDSEFSTYSQNKFDRYDQERLWRFLTHTKAMFLLIIKNTDFIYNLYKDKFYIDSFDKKYLVSFMNRNDQKAEHLIITNYKCI</sequence>